<sequence length="562" mass="63908">MKILFYLSIAILLNSCSYFNSESTLELVPYISKDKYGYFDLEGKIVINPQFSNASIFNEGIALVKTSGDNGKWGYIDKTGKIIINAEYKEATIFNEGIAWVVKENGSPTAIDDDGKTLFSLNDAERVMLYSEKLAAFSIPDSSDVKWGFVDKSGKRVINPQFSEVRKFSDGKCAVKNKEGKWGYIDSEGKVIINYQFDGATDFIEGKSVVKLDDKVGVIDSEGKYILNPQYDYAEIDDDKLLISQDKKIGWCDKEGKIIINPQFEEANTFDKNELAPVKSGENYGYIDSDGKFTINPQFEYAFPFMNDLALVKSGKKFGIIDKTGKYVVNPQFDDLAYDVVSYFYNNNFKSLYSSVDTDFIDVNAIINVIKFDNPEGVTFSSNFQQIAKKFNKEVNDFNQFNDVHFLFNNKEINRNAEYSFGVMGNIKEMDYNIYNYYITNNSPNIFVYNLLLKNKAYSKTESICKAIEDKLKDYKLVKRGYIDNSYVSVFKSNSIQVAISANSDSSLMVYIVNKNYDLSHYLNKIVEKKEGTKELTYDKEYIEEAYVVDSTAVVVDSTGTY</sequence>
<keyword evidence="2" id="KW-1185">Reference proteome</keyword>
<reference evidence="1 2" key="1">
    <citation type="submission" date="2024-04" db="EMBL/GenBank/DDBJ databases">
        <title>Flavobacterium sp. DGU41 16S ribosomal RNA gene Genome sequencing and assembly.</title>
        <authorList>
            <person name="Park S."/>
        </authorList>
    </citation>
    <scope>NUCLEOTIDE SEQUENCE [LARGE SCALE GENOMIC DNA]</scope>
    <source>
        <strain evidence="1 2">DGU41</strain>
    </source>
</reference>
<evidence type="ECO:0000313" key="1">
    <source>
        <dbReference type="EMBL" id="MEL1247688.1"/>
    </source>
</evidence>
<proteinExistence type="predicted"/>
<dbReference type="RefSeq" id="WP_341682723.1">
    <property type="nucleotide sequence ID" value="NZ_JBBYHT010000002.1"/>
</dbReference>
<dbReference type="Proteomes" id="UP001393056">
    <property type="component" value="Unassembled WGS sequence"/>
</dbReference>
<dbReference type="Pfam" id="PF14903">
    <property type="entry name" value="WG_beta_rep"/>
    <property type="match status" value="6"/>
</dbReference>
<accession>A0ABU9I700</accession>
<dbReference type="PANTHER" id="PTHR37841:SF1">
    <property type="entry name" value="DUF3298 DOMAIN-CONTAINING PROTEIN"/>
    <property type="match status" value="1"/>
</dbReference>
<dbReference type="SUPFAM" id="SSF69360">
    <property type="entry name" value="Cell wall binding repeat"/>
    <property type="match status" value="2"/>
</dbReference>
<organism evidence="1 2">
    <name type="scientific">Flavobacterium helocola</name>
    <dbReference type="NCBI Taxonomy" id="3139139"/>
    <lineage>
        <taxon>Bacteria</taxon>
        <taxon>Pseudomonadati</taxon>
        <taxon>Bacteroidota</taxon>
        <taxon>Flavobacteriia</taxon>
        <taxon>Flavobacteriales</taxon>
        <taxon>Flavobacteriaceae</taxon>
        <taxon>Flavobacterium</taxon>
    </lineage>
</organism>
<comment type="caution">
    <text evidence="1">The sequence shown here is derived from an EMBL/GenBank/DDBJ whole genome shotgun (WGS) entry which is preliminary data.</text>
</comment>
<gene>
    <name evidence="1" type="ORF">AAEO58_06485</name>
</gene>
<protein>
    <submittedName>
        <fullName evidence="1">WG repeat-containing protein</fullName>
    </submittedName>
</protein>
<dbReference type="EMBL" id="JBBYHT010000002">
    <property type="protein sequence ID" value="MEL1247688.1"/>
    <property type="molecule type" value="Genomic_DNA"/>
</dbReference>
<name>A0ABU9I700_9FLAO</name>
<dbReference type="InterPro" id="IPR032774">
    <property type="entry name" value="WG_beta_rep"/>
</dbReference>
<dbReference type="PANTHER" id="PTHR37841">
    <property type="entry name" value="GLR2918 PROTEIN"/>
    <property type="match status" value="1"/>
</dbReference>
<evidence type="ECO:0000313" key="2">
    <source>
        <dbReference type="Proteomes" id="UP001393056"/>
    </source>
</evidence>